<name>A0ABP9YUU4_9FUNG</name>
<keyword evidence="3" id="KW-1185">Reference proteome</keyword>
<evidence type="ECO:0000313" key="3">
    <source>
        <dbReference type="Proteomes" id="UP001473302"/>
    </source>
</evidence>
<accession>A0ABP9YUU4</accession>
<sequence>MSITDSEVVPIIVQSSMDWEGPAATAAEGELKKQKEVNRKEAPIGASKQRDSYVTKNEPKVVNLINLMQEFEHMSRREAASKVGLAKSTAIRKIKEWNEQTNSSN</sequence>
<feature type="compositionally biased region" description="Basic and acidic residues" evidence="1">
    <location>
        <begin position="29"/>
        <end position="53"/>
    </location>
</feature>
<gene>
    <name evidence="2" type="ORF">MFLAVUS_004052</name>
</gene>
<organism evidence="2 3">
    <name type="scientific">Mucor flavus</name>
    <dbReference type="NCBI Taxonomy" id="439312"/>
    <lineage>
        <taxon>Eukaryota</taxon>
        <taxon>Fungi</taxon>
        <taxon>Fungi incertae sedis</taxon>
        <taxon>Mucoromycota</taxon>
        <taxon>Mucoromycotina</taxon>
        <taxon>Mucoromycetes</taxon>
        <taxon>Mucorales</taxon>
        <taxon>Mucorineae</taxon>
        <taxon>Mucoraceae</taxon>
        <taxon>Mucor</taxon>
    </lineage>
</organism>
<comment type="caution">
    <text evidence="2">The sequence shown here is derived from an EMBL/GenBank/DDBJ whole genome shotgun (WGS) entry which is preliminary data.</text>
</comment>
<dbReference type="EMBL" id="BAABUK010000007">
    <property type="protein sequence ID" value="GAA5810629.1"/>
    <property type="molecule type" value="Genomic_DNA"/>
</dbReference>
<reference evidence="2 3" key="1">
    <citation type="submission" date="2024-04" db="EMBL/GenBank/DDBJ databases">
        <title>genome sequences of Mucor flavus KT1a and Helicostylum pulchrum KT1b strains isolated from the surface of a dry-aged beef.</title>
        <authorList>
            <person name="Toyotome T."/>
            <person name="Hosono M."/>
            <person name="Torimaru M."/>
            <person name="Fukuda K."/>
            <person name="Mikami N."/>
        </authorList>
    </citation>
    <scope>NUCLEOTIDE SEQUENCE [LARGE SCALE GENOMIC DNA]</scope>
    <source>
        <strain evidence="2 3">KT1a</strain>
    </source>
</reference>
<evidence type="ECO:0000313" key="2">
    <source>
        <dbReference type="EMBL" id="GAA5810629.1"/>
    </source>
</evidence>
<dbReference type="Proteomes" id="UP001473302">
    <property type="component" value="Unassembled WGS sequence"/>
</dbReference>
<feature type="region of interest" description="Disordered" evidence="1">
    <location>
        <begin position="20"/>
        <end position="53"/>
    </location>
</feature>
<protein>
    <submittedName>
        <fullName evidence="2">Uncharacterized protein</fullName>
    </submittedName>
</protein>
<proteinExistence type="predicted"/>
<evidence type="ECO:0000256" key="1">
    <source>
        <dbReference type="SAM" id="MobiDB-lite"/>
    </source>
</evidence>